<evidence type="ECO:0000256" key="1">
    <source>
        <dbReference type="SAM" id="MobiDB-lite"/>
    </source>
</evidence>
<feature type="region of interest" description="Disordered" evidence="1">
    <location>
        <begin position="1"/>
        <end position="62"/>
    </location>
</feature>
<gene>
    <name evidence="2" type="ORF">O3P69_011955</name>
</gene>
<evidence type="ECO:0000313" key="3">
    <source>
        <dbReference type="Proteomes" id="UP001487740"/>
    </source>
</evidence>
<evidence type="ECO:0000313" key="2">
    <source>
        <dbReference type="EMBL" id="KAK8371744.1"/>
    </source>
</evidence>
<protein>
    <submittedName>
        <fullName evidence="2">Uncharacterized protein</fullName>
    </submittedName>
</protein>
<accession>A0AAW0S9R3</accession>
<comment type="caution">
    <text evidence="2">The sequence shown here is derived from an EMBL/GenBank/DDBJ whole genome shotgun (WGS) entry which is preliminary data.</text>
</comment>
<dbReference type="AlphaFoldDB" id="A0AAW0S9R3"/>
<sequence>MGGHRRHGRERGQTATPNSARLVTSEPSPAPEPRPASRTGPTGPILRANPYPEARNWGASQGPRACRLRAETRAAAATDPLASPHAVTCLACFTDRQWYAGRSKNRGALRQTVLPTPFCSGTRARDGAGPLVGIQAWLRNKYCIPFRH</sequence>
<organism evidence="2 3">
    <name type="scientific">Scylla paramamosain</name>
    <name type="common">Mud crab</name>
    <dbReference type="NCBI Taxonomy" id="85552"/>
    <lineage>
        <taxon>Eukaryota</taxon>
        <taxon>Metazoa</taxon>
        <taxon>Ecdysozoa</taxon>
        <taxon>Arthropoda</taxon>
        <taxon>Crustacea</taxon>
        <taxon>Multicrustacea</taxon>
        <taxon>Malacostraca</taxon>
        <taxon>Eumalacostraca</taxon>
        <taxon>Eucarida</taxon>
        <taxon>Decapoda</taxon>
        <taxon>Pleocyemata</taxon>
        <taxon>Brachyura</taxon>
        <taxon>Eubrachyura</taxon>
        <taxon>Portunoidea</taxon>
        <taxon>Portunidae</taxon>
        <taxon>Portuninae</taxon>
        <taxon>Scylla</taxon>
    </lineage>
</organism>
<feature type="compositionally biased region" description="Polar residues" evidence="1">
    <location>
        <begin position="13"/>
        <end position="22"/>
    </location>
</feature>
<name>A0AAW0S9R3_SCYPA</name>
<reference evidence="2 3" key="1">
    <citation type="submission" date="2023-03" db="EMBL/GenBank/DDBJ databases">
        <title>High-quality genome of Scylla paramamosain provides insights in environmental adaptation.</title>
        <authorList>
            <person name="Zhang L."/>
        </authorList>
    </citation>
    <scope>NUCLEOTIDE SEQUENCE [LARGE SCALE GENOMIC DNA]</scope>
    <source>
        <strain evidence="2">LZ_2023a</strain>
        <tissue evidence="2">Muscle</tissue>
    </source>
</reference>
<keyword evidence="3" id="KW-1185">Reference proteome</keyword>
<dbReference type="Proteomes" id="UP001487740">
    <property type="component" value="Unassembled WGS sequence"/>
</dbReference>
<proteinExistence type="predicted"/>
<dbReference type="EMBL" id="JARAKH010006413">
    <property type="protein sequence ID" value="KAK8371744.1"/>
    <property type="molecule type" value="Genomic_DNA"/>
</dbReference>